<keyword evidence="3" id="KW-0378">Hydrolase</keyword>
<dbReference type="Pfam" id="PF13392">
    <property type="entry name" value="HNH_3"/>
    <property type="match status" value="1"/>
</dbReference>
<evidence type="ECO:0000313" key="3">
    <source>
        <dbReference type="EMBL" id="MBS4195358.1"/>
    </source>
</evidence>
<keyword evidence="4" id="KW-1185">Reference proteome</keyword>
<dbReference type="AlphaFoldDB" id="A0A942TEI3"/>
<dbReference type="GO" id="GO:0016788">
    <property type="term" value="F:hydrolase activity, acting on ester bonds"/>
    <property type="evidence" value="ECO:0007669"/>
    <property type="project" value="InterPro"/>
</dbReference>
<keyword evidence="3" id="KW-0255">Endonuclease</keyword>
<dbReference type="Pfam" id="PF07463">
    <property type="entry name" value="NUMOD4"/>
    <property type="match status" value="1"/>
</dbReference>
<proteinExistence type="predicted"/>
<sequence length="189" mass="22344">MKEGSVRTIASRLGVNKYYDTRDLDGEIWRTHEDFPQYLISNKGRIKSKLRNKLIYKRVHNGYYDCRIDDKYGIKKSPRIHRLVAEVFVEKDEGKDLVNHIDGNKLNNNANNLEWSTPTENAQHAIELGLANYRTDTLQENEVHDICKLIERGQSQSEIMSLSDRYTRSRVEKIRQRVRWTDISAEYKW</sequence>
<evidence type="ECO:0000259" key="1">
    <source>
        <dbReference type="Pfam" id="PF07463"/>
    </source>
</evidence>
<accession>A0A942TEI3</accession>
<dbReference type="InterPro" id="IPR003615">
    <property type="entry name" value="HNH_nuc"/>
</dbReference>
<feature type="domain" description="HNH nuclease" evidence="2">
    <location>
        <begin position="81"/>
        <end position="123"/>
    </location>
</feature>
<dbReference type="SUPFAM" id="SSF54060">
    <property type="entry name" value="His-Me finger endonucleases"/>
    <property type="match status" value="1"/>
</dbReference>
<gene>
    <name evidence="3" type="ORF">KHA97_09855</name>
</gene>
<dbReference type="Proteomes" id="UP000681414">
    <property type="component" value="Unassembled WGS sequence"/>
</dbReference>
<reference evidence="3 4" key="1">
    <citation type="submission" date="2021-05" db="EMBL/GenBank/DDBJ databases">
        <title>Novel Bacillus species.</title>
        <authorList>
            <person name="Liu G."/>
        </authorList>
    </citation>
    <scope>NUCLEOTIDE SEQUENCE [LARGE SCALE GENOMIC DNA]</scope>
    <source>
        <strain evidence="4">FJAT-49780</strain>
    </source>
</reference>
<protein>
    <submittedName>
        <fullName evidence="3">HNH endonuclease</fullName>
    </submittedName>
</protein>
<evidence type="ECO:0000313" key="4">
    <source>
        <dbReference type="Proteomes" id="UP000681414"/>
    </source>
</evidence>
<evidence type="ECO:0000259" key="2">
    <source>
        <dbReference type="Pfam" id="PF13392"/>
    </source>
</evidence>
<feature type="domain" description="NUMOD4" evidence="1">
    <location>
        <begin position="27"/>
        <end position="68"/>
    </location>
</feature>
<keyword evidence="3" id="KW-0540">Nuclease</keyword>
<dbReference type="InterPro" id="IPR010902">
    <property type="entry name" value="NUMOD4"/>
</dbReference>
<name>A0A942TEI3_9BACI</name>
<dbReference type="GO" id="GO:0004519">
    <property type="term" value="F:endonuclease activity"/>
    <property type="evidence" value="ECO:0007669"/>
    <property type="project" value="UniProtKB-KW"/>
</dbReference>
<dbReference type="InterPro" id="IPR044925">
    <property type="entry name" value="His-Me_finger_sf"/>
</dbReference>
<comment type="caution">
    <text evidence="3">The sequence shown here is derived from an EMBL/GenBank/DDBJ whole genome shotgun (WGS) entry which is preliminary data.</text>
</comment>
<dbReference type="EMBL" id="JAGYPG010000002">
    <property type="protein sequence ID" value="MBS4195358.1"/>
    <property type="molecule type" value="Genomic_DNA"/>
</dbReference>
<dbReference type="Gene3D" id="3.90.75.20">
    <property type="match status" value="1"/>
</dbReference>
<organism evidence="3 4">
    <name type="scientific">Lederbergia citri</name>
    <dbReference type="NCBI Taxonomy" id="2833580"/>
    <lineage>
        <taxon>Bacteria</taxon>
        <taxon>Bacillati</taxon>
        <taxon>Bacillota</taxon>
        <taxon>Bacilli</taxon>
        <taxon>Bacillales</taxon>
        <taxon>Bacillaceae</taxon>
        <taxon>Lederbergia</taxon>
    </lineage>
</organism>